<evidence type="ECO:0000259" key="2">
    <source>
        <dbReference type="Pfam" id="PF01471"/>
    </source>
</evidence>
<dbReference type="OrthoDB" id="9808544at2"/>
<dbReference type="InterPro" id="IPR036366">
    <property type="entry name" value="PGBDSf"/>
</dbReference>
<sequence length="184" mass="20227">MTVTPATILQLARWWHPWRMAAPLTLLVACAPPQNGDPAIGPLAQPPVVDARLGTCFARDTTPAVIETVTEQVMVQPALVRSDGTVEQPAAFRTVSRQRILRERREVEFETPCRGVMTPEFIASVQRALLARGYYRGAINGEIDARTSDAIKRFQTDQDDVPTGVLTLRSARTLGLIALPRDAL</sequence>
<feature type="domain" description="Peptidoglycan binding-like" evidence="2">
    <location>
        <begin position="122"/>
        <end position="167"/>
    </location>
</feature>
<name>A0A2T7FXS2_9RHOB</name>
<feature type="chain" id="PRO_5015781237" description="Peptidoglycan binding-like domain-containing protein" evidence="1">
    <location>
        <begin position="22"/>
        <end position="184"/>
    </location>
</feature>
<dbReference type="InterPro" id="IPR036365">
    <property type="entry name" value="PGBD-like_sf"/>
</dbReference>
<feature type="signal peptide" evidence="1">
    <location>
        <begin position="1"/>
        <end position="21"/>
    </location>
</feature>
<reference evidence="3 4" key="1">
    <citation type="submission" date="2018-04" db="EMBL/GenBank/DDBJ databases">
        <title>Pelagivirga bohaiensis gen. nov., sp. nov., a bacterium isolated from the Bohai Sea.</title>
        <authorList>
            <person name="Ji X."/>
        </authorList>
    </citation>
    <scope>NUCLEOTIDE SEQUENCE [LARGE SCALE GENOMIC DNA]</scope>
    <source>
        <strain evidence="3 4">BH-SD16</strain>
    </source>
</reference>
<dbReference type="RefSeq" id="WP_108640506.1">
    <property type="nucleotide sequence ID" value="NZ_QCYG01000004.1"/>
</dbReference>
<evidence type="ECO:0000313" key="3">
    <source>
        <dbReference type="EMBL" id="PVA06971.1"/>
    </source>
</evidence>
<dbReference type="Pfam" id="PF01471">
    <property type="entry name" value="PG_binding_1"/>
    <property type="match status" value="1"/>
</dbReference>
<keyword evidence="4" id="KW-1185">Reference proteome</keyword>
<evidence type="ECO:0000313" key="4">
    <source>
        <dbReference type="Proteomes" id="UP000244817"/>
    </source>
</evidence>
<gene>
    <name evidence="3" type="ORF">DC363_07460</name>
</gene>
<protein>
    <recommendedName>
        <fullName evidence="2">Peptidoglycan binding-like domain-containing protein</fullName>
    </recommendedName>
</protein>
<proteinExistence type="predicted"/>
<dbReference type="EMBL" id="QCYG01000004">
    <property type="protein sequence ID" value="PVA06971.1"/>
    <property type="molecule type" value="Genomic_DNA"/>
</dbReference>
<evidence type="ECO:0000256" key="1">
    <source>
        <dbReference type="SAM" id="SignalP"/>
    </source>
</evidence>
<dbReference type="Gene3D" id="1.10.101.10">
    <property type="entry name" value="PGBD-like superfamily/PGBD"/>
    <property type="match status" value="1"/>
</dbReference>
<organism evidence="3 4">
    <name type="scientific">Thalassorhabdomicrobium marinisediminis</name>
    <dbReference type="NCBI Taxonomy" id="2170577"/>
    <lineage>
        <taxon>Bacteria</taxon>
        <taxon>Pseudomonadati</taxon>
        <taxon>Pseudomonadota</taxon>
        <taxon>Alphaproteobacteria</taxon>
        <taxon>Rhodobacterales</taxon>
        <taxon>Paracoccaceae</taxon>
        <taxon>Thalassorhabdomicrobium</taxon>
    </lineage>
</organism>
<accession>A0A2T7FXS2</accession>
<dbReference type="SUPFAM" id="SSF47090">
    <property type="entry name" value="PGBD-like"/>
    <property type="match status" value="1"/>
</dbReference>
<dbReference type="AlphaFoldDB" id="A0A2T7FXS2"/>
<comment type="caution">
    <text evidence="3">The sequence shown here is derived from an EMBL/GenBank/DDBJ whole genome shotgun (WGS) entry which is preliminary data.</text>
</comment>
<dbReference type="Proteomes" id="UP000244817">
    <property type="component" value="Unassembled WGS sequence"/>
</dbReference>
<dbReference type="InterPro" id="IPR002477">
    <property type="entry name" value="Peptidoglycan-bd-like"/>
</dbReference>
<keyword evidence="1" id="KW-0732">Signal</keyword>